<keyword evidence="6" id="KW-0597">Phosphoprotein</keyword>
<feature type="compositionally biased region" description="Polar residues" evidence="13">
    <location>
        <begin position="654"/>
        <end position="670"/>
    </location>
</feature>
<dbReference type="CDD" id="cd16615">
    <property type="entry name" value="RING-HC_ZNF598"/>
    <property type="match status" value="1"/>
</dbReference>
<evidence type="ECO:0000313" key="16">
    <source>
        <dbReference type="RefSeq" id="XP_022091455.1"/>
    </source>
</evidence>
<dbReference type="GO" id="GO:0008270">
    <property type="term" value="F:zinc ion binding"/>
    <property type="evidence" value="ECO:0007669"/>
    <property type="project" value="UniProtKB-KW"/>
</dbReference>
<evidence type="ECO:0000256" key="1">
    <source>
        <dbReference type="ARBA" id="ARBA00000900"/>
    </source>
</evidence>
<dbReference type="InterPro" id="IPR001841">
    <property type="entry name" value="Znf_RING"/>
</dbReference>
<evidence type="ECO:0000256" key="5">
    <source>
        <dbReference type="ARBA" id="ARBA00022490"/>
    </source>
</evidence>
<dbReference type="EC" id="2.3.2.27" evidence="4"/>
<dbReference type="OrthoDB" id="3838338at2759"/>
<comment type="similarity">
    <text evidence="11">Belongs to the ZNF598/HEL2 family.</text>
</comment>
<evidence type="ECO:0000256" key="3">
    <source>
        <dbReference type="ARBA" id="ARBA00004906"/>
    </source>
</evidence>
<keyword evidence="7" id="KW-0808">Transferase</keyword>
<dbReference type="PANTHER" id="PTHR22938">
    <property type="entry name" value="ZINC FINGER PROTEIN 598"/>
    <property type="match status" value="1"/>
</dbReference>
<dbReference type="PROSITE" id="PS00028">
    <property type="entry name" value="ZINC_FINGER_C2H2_1"/>
    <property type="match status" value="1"/>
</dbReference>
<dbReference type="GO" id="GO:0061630">
    <property type="term" value="F:ubiquitin protein ligase activity"/>
    <property type="evidence" value="ECO:0007669"/>
    <property type="project" value="UniProtKB-EC"/>
</dbReference>
<keyword evidence="5" id="KW-0963">Cytoplasm</keyword>
<feature type="compositionally biased region" description="Pro residues" evidence="13">
    <location>
        <begin position="758"/>
        <end position="776"/>
    </location>
</feature>
<reference evidence="16" key="1">
    <citation type="submission" date="2025-08" db="UniProtKB">
        <authorList>
            <consortium name="RefSeq"/>
        </authorList>
    </citation>
    <scope>IDENTIFICATION</scope>
</reference>
<dbReference type="GO" id="GO:0005737">
    <property type="term" value="C:cytoplasm"/>
    <property type="evidence" value="ECO:0007669"/>
    <property type="project" value="UniProtKB-SubCell"/>
</dbReference>
<evidence type="ECO:0000256" key="2">
    <source>
        <dbReference type="ARBA" id="ARBA00004496"/>
    </source>
</evidence>
<dbReference type="Gene3D" id="3.30.40.10">
    <property type="entry name" value="Zinc/RING finger domain, C3HC4 (zinc finger)"/>
    <property type="match status" value="1"/>
</dbReference>
<dbReference type="KEGG" id="aplc:110979723"/>
<comment type="catalytic activity">
    <reaction evidence="1">
        <text>S-ubiquitinyl-[E2 ubiquitin-conjugating enzyme]-L-cysteine + [acceptor protein]-L-lysine = [E2 ubiquitin-conjugating enzyme]-L-cysteine + N(6)-ubiquitinyl-[acceptor protein]-L-lysine.</text>
        <dbReference type="EC" id="2.3.2.27"/>
    </reaction>
</comment>
<keyword evidence="15" id="KW-1185">Reference proteome</keyword>
<feature type="region of interest" description="Disordered" evidence="13">
    <location>
        <begin position="609"/>
        <end position="783"/>
    </location>
</feature>
<evidence type="ECO:0000256" key="11">
    <source>
        <dbReference type="ARBA" id="ARBA00035113"/>
    </source>
</evidence>
<feature type="compositionally biased region" description="Polar residues" evidence="13">
    <location>
        <begin position="477"/>
        <end position="492"/>
    </location>
</feature>
<feature type="domain" description="RING-type" evidence="14">
    <location>
        <begin position="12"/>
        <end position="52"/>
    </location>
</feature>
<evidence type="ECO:0000256" key="13">
    <source>
        <dbReference type="SAM" id="MobiDB-lite"/>
    </source>
</evidence>
<feature type="compositionally biased region" description="Basic and acidic residues" evidence="13">
    <location>
        <begin position="293"/>
        <end position="306"/>
    </location>
</feature>
<keyword evidence="8" id="KW-0479">Metal-binding</keyword>
<accession>A0A8B7YGC9</accession>
<dbReference type="Pfam" id="PF25447">
    <property type="entry name" value="RING_ZNF598"/>
    <property type="match status" value="1"/>
</dbReference>
<feature type="compositionally biased region" description="Basic and acidic residues" evidence="13">
    <location>
        <begin position="423"/>
        <end position="433"/>
    </location>
</feature>
<gene>
    <name evidence="16" type="primary">LOC110979723</name>
</gene>
<dbReference type="GO" id="GO:0043022">
    <property type="term" value="F:ribosome binding"/>
    <property type="evidence" value="ECO:0007669"/>
    <property type="project" value="TreeGrafter"/>
</dbReference>
<protein>
    <recommendedName>
        <fullName evidence="4">RING-type E3 ubiquitin transferase</fullName>
        <ecNumber evidence="4">2.3.2.27</ecNumber>
    </recommendedName>
</protein>
<dbReference type="RefSeq" id="XP_022091455.1">
    <property type="nucleotide sequence ID" value="XM_022235763.1"/>
</dbReference>
<evidence type="ECO:0000313" key="15">
    <source>
        <dbReference type="Proteomes" id="UP000694845"/>
    </source>
</evidence>
<feature type="compositionally biased region" description="Basic and acidic residues" evidence="13">
    <location>
        <begin position="883"/>
        <end position="893"/>
    </location>
</feature>
<feature type="compositionally biased region" description="Basic and acidic residues" evidence="13">
    <location>
        <begin position="440"/>
        <end position="452"/>
    </location>
</feature>
<dbReference type="InterPro" id="IPR041888">
    <property type="entry name" value="RING-HC_ZNF598/HEL2"/>
</dbReference>
<name>A0A8B7YGC9_ACAPL</name>
<dbReference type="SUPFAM" id="SSF57850">
    <property type="entry name" value="RING/U-box"/>
    <property type="match status" value="1"/>
</dbReference>
<dbReference type="InterPro" id="IPR013087">
    <property type="entry name" value="Znf_C2H2_type"/>
</dbReference>
<dbReference type="GO" id="GO:0016567">
    <property type="term" value="P:protein ubiquitination"/>
    <property type="evidence" value="ECO:0007669"/>
    <property type="project" value="TreeGrafter"/>
</dbReference>
<comment type="pathway">
    <text evidence="3">Protein modification; protein ubiquitination.</text>
</comment>
<feature type="compositionally biased region" description="Polar residues" evidence="13">
    <location>
        <begin position="946"/>
        <end position="955"/>
    </location>
</feature>
<dbReference type="PANTHER" id="PTHR22938:SF0">
    <property type="entry name" value="E3 UBIQUITIN-PROTEIN LIGASE ZNF598"/>
    <property type="match status" value="1"/>
</dbReference>
<dbReference type="Pfam" id="PF23202">
    <property type="entry name" value="PAH_ZNF598"/>
    <property type="match status" value="1"/>
</dbReference>
<evidence type="ECO:0000256" key="7">
    <source>
        <dbReference type="ARBA" id="ARBA00022679"/>
    </source>
</evidence>
<feature type="compositionally biased region" description="Basic and acidic residues" evidence="13">
    <location>
        <begin position="341"/>
        <end position="401"/>
    </location>
</feature>
<dbReference type="CTD" id="90850"/>
<feature type="region of interest" description="Disordered" evidence="13">
    <location>
        <begin position="341"/>
        <end position="559"/>
    </location>
</feature>
<feature type="region of interest" description="Disordered" evidence="13">
    <location>
        <begin position="880"/>
        <end position="924"/>
    </location>
</feature>
<dbReference type="SMART" id="SM00355">
    <property type="entry name" value="ZnF_C2H2"/>
    <property type="match status" value="5"/>
</dbReference>
<evidence type="ECO:0000256" key="12">
    <source>
        <dbReference type="PROSITE-ProRule" id="PRU00175"/>
    </source>
</evidence>
<proteinExistence type="inferred from homology"/>
<dbReference type="InterPro" id="IPR044288">
    <property type="entry name" value="ZNF598/HEL2"/>
</dbReference>
<dbReference type="InterPro" id="IPR057634">
    <property type="entry name" value="PAH_ZNF598/HEL2"/>
</dbReference>
<dbReference type="InterPro" id="IPR013083">
    <property type="entry name" value="Znf_RING/FYVE/PHD"/>
</dbReference>
<evidence type="ECO:0000256" key="6">
    <source>
        <dbReference type="ARBA" id="ARBA00022553"/>
    </source>
</evidence>
<dbReference type="OMA" id="WSERHEA"/>
<feature type="region of interest" description="Disordered" evidence="13">
    <location>
        <begin position="273"/>
        <end position="310"/>
    </location>
</feature>
<evidence type="ECO:0000256" key="10">
    <source>
        <dbReference type="ARBA" id="ARBA00022833"/>
    </source>
</evidence>
<dbReference type="GO" id="GO:0072344">
    <property type="term" value="P:rescue of stalled ribosome"/>
    <property type="evidence" value="ECO:0007669"/>
    <property type="project" value="InterPro"/>
</dbReference>
<evidence type="ECO:0000256" key="4">
    <source>
        <dbReference type="ARBA" id="ARBA00012483"/>
    </source>
</evidence>
<keyword evidence="10" id="KW-0862">Zinc</keyword>
<feature type="compositionally biased region" description="Basic and acidic residues" evidence="13">
    <location>
        <begin position="696"/>
        <end position="709"/>
    </location>
</feature>
<dbReference type="Proteomes" id="UP000694845">
    <property type="component" value="Unplaced"/>
</dbReference>
<feature type="compositionally biased region" description="Polar residues" evidence="13">
    <location>
        <begin position="527"/>
        <end position="536"/>
    </location>
</feature>
<keyword evidence="9 12" id="KW-0863">Zinc-finger</keyword>
<evidence type="ECO:0000256" key="9">
    <source>
        <dbReference type="ARBA" id="ARBA00022771"/>
    </source>
</evidence>
<evidence type="ECO:0000259" key="14">
    <source>
        <dbReference type="PROSITE" id="PS50089"/>
    </source>
</evidence>
<evidence type="ECO:0000256" key="8">
    <source>
        <dbReference type="ARBA" id="ARBA00022723"/>
    </source>
</evidence>
<dbReference type="GeneID" id="110979723"/>
<feature type="region of interest" description="Disordered" evidence="13">
    <location>
        <begin position="946"/>
        <end position="971"/>
    </location>
</feature>
<organism evidence="15 16">
    <name type="scientific">Acanthaster planci</name>
    <name type="common">Crown-of-thorns starfish</name>
    <dbReference type="NCBI Taxonomy" id="133434"/>
    <lineage>
        <taxon>Eukaryota</taxon>
        <taxon>Metazoa</taxon>
        <taxon>Echinodermata</taxon>
        <taxon>Eleutherozoa</taxon>
        <taxon>Asterozoa</taxon>
        <taxon>Asteroidea</taxon>
        <taxon>Valvatacea</taxon>
        <taxon>Valvatida</taxon>
        <taxon>Acanthasteridae</taxon>
        <taxon>Acanthaster</taxon>
    </lineage>
</organism>
<feature type="compositionally biased region" description="Basic and acidic residues" evidence="13">
    <location>
        <begin position="540"/>
        <end position="555"/>
    </location>
</feature>
<sequence length="971" mass="109351">MSKTTDSISSTCVLCFGSIKYYAVGPCNHHICLKCSTRMRVLCEQRYCAVCRAEMPEVIATAKLHPYNSISFRKVLTDRKAGIAFATNKIREDFRRLLSEVCTLCPSRPPEKSFKDLQDHLRKEHELFYCDLCIKHLKVFSSERKAYSRKDLALHRRKGDIKDTSYRGHPLCEFCDERYFDNDELLRHLRQEHYYCHFCETDGVSNQYYNDYGNLKEHFSEEHYLCEEDSCAQEQFTHAFRSSIDLKAHRATVHSGQMSRAQARQMRQLDVEINLPPRSSERGGFGGGPSFAKGRDRHNYGNREEDFSPAIHASLETSRREMLEQHKARRQEQLERYEARRQEWSERHEARRQERLERHEARRQEWSERHEARRQEWSERHEARRQEQEDQDARRNLERLQPKKKSAASTQQETPEEVAQGKPRNEPEEEASREAVAIETADKEAGTEEKTMPKKGGRTSPRSDGESKTEIKEETQKSSTNPEGSEVESASQKLDAILPDQSEIMKEPGKKKKKKKSKTSAERTDNSSENETSANTPKPAENKPCETSQLKDVKSEVQGTEADLTVKSAKFPWTSLKEKVEDFPALVKSTPVSAVNTSAASGFGFYSALQKRDTQPKPQTQPVAMPEQRSFKNEEEDFPTLSSIAGILGVEPTPNRTRPSTQSNNASAWTTPREKSAAPPTETKPIAKSKKKGKKAGKENQDVTREKPKSQAPPGFDGARKDAPSQGEKSVPPQQSPPGLPPGLEVSAAPTSLAVPPSTAPPPPASSTHPIGPPPGFGVSFSMMSSNPPPGFVGFVRPSDFQERNLMLATKIQTLLGNQDIKFDMFRSISRKFREGSLSAVEYYHECQNLLGRNLPLIFNELVSLLPDLVKQQELVTAQNDARLQERHRDKDAPVGGRTDSGRAKGKGRGSGVWKTSAGTPSSCPQCGQYVLRSELEAHLNTHQDFPSLSTNALGKQQPIPAAAPTWPRLK</sequence>
<feature type="compositionally biased region" description="Low complexity" evidence="13">
    <location>
        <begin position="742"/>
        <end position="757"/>
    </location>
</feature>
<feature type="compositionally biased region" description="Basic residues" evidence="13">
    <location>
        <begin position="509"/>
        <end position="518"/>
    </location>
</feature>
<comment type="subcellular location">
    <subcellularLocation>
        <location evidence="2">Cytoplasm</location>
    </subcellularLocation>
</comment>
<dbReference type="PROSITE" id="PS50089">
    <property type="entry name" value="ZF_RING_2"/>
    <property type="match status" value="1"/>
</dbReference>
<feature type="compositionally biased region" description="Basic and acidic residues" evidence="13">
    <location>
        <begin position="461"/>
        <end position="476"/>
    </location>
</feature>
<dbReference type="AlphaFoldDB" id="A0A8B7YGC9"/>